<dbReference type="AlphaFoldDB" id="A0A1F7V6T0"/>
<evidence type="ECO:0000313" key="2">
    <source>
        <dbReference type="Proteomes" id="UP000176593"/>
    </source>
</evidence>
<evidence type="ECO:0000313" key="1">
    <source>
        <dbReference type="EMBL" id="OGL86242.1"/>
    </source>
</evidence>
<sequence length="149" mass="16667">MRDSLFDTFSTCPQLLHSCGTRHRPSFANVAHGGRSEEAHTLGEFAEQEEIEMVTKECVFKAIEAIADFVHEHHGHLMVQDVARLTLALREQSHFECVIGVPGLYSIDAGTTKQIVRVRIYQGVHSNELTDSLIARILDGNAWTHDVSQ</sequence>
<protein>
    <submittedName>
        <fullName evidence="1">Uncharacterized protein</fullName>
    </submittedName>
</protein>
<proteinExistence type="predicted"/>
<name>A0A1F7V6T0_9BACT</name>
<organism evidence="1 2">
    <name type="scientific">Candidatus Uhrbacteria bacterium RIFCSPLOWO2_02_FULL_48_18</name>
    <dbReference type="NCBI Taxonomy" id="1802408"/>
    <lineage>
        <taxon>Bacteria</taxon>
        <taxon>Candidatus Uhriibacteriota</taxon>
    </lineage>
</organism>
<accession>A0A1F7V6T0</accession>
<dbReference type="Proteomes" id="UP000176593">
    <property type="component" value="Unassembled WGS sequence"/>
</dbReference>
<gene>
    <name evidence="1" type="ORF">A3I41_01620</name>
</gene>
<comment type="caution">
    <text evidence="1">The sequence shown here is derived from an EMBL/GenBank/DDBJ whole genome shotgun (WGS) entry which is preliminary data.</text>
</comment>
<reference evidence="1 2" key="1">
    <citation type="journal article" date="2016" name="Nat. Commun.">
        <title>Thousands of microbial genomes shed light on interconnected biogeochemical processes in an aquifer system.</title>
        <authorList>
            <person name="Anantharaman K."/>
            <person name="Brown C.T."/>
            <person name="Hug L.A."/>
            <person name="Sharon I."/>
            <person name="Castelle C.J."/>
            <person name="Probst A.J."/>
            <person name="Thomas B.C."/>
            <person name="Singh A."/>
            <person name="Wilkins M.J."/>
            <person name="Karaoz U."/>
            <person name="Brodie E.L."/>
            <person name="Williams K.H."/>
            <person name="Hubbard S.S."/>
            <person name="Banfield J.F."/>
        </authorList>
    </citation>
    <scope>NUCLEOTIDE SEQUENCE [LARGE SCALE GENOMIC DNA]</scope>
</reference>
<dbReference type="EMBL" id="MGEQ01000010">
    <property type="protein sequence ID" value="OGL86242.1"/>
    <property type="molecule type" value="Genomic_DNA"/>
</dbReference>